<gene>
    <name evidence="3" type="ORF">GCM10007170_32050</name>
</gene>
<dbReference type="Gene3D" id="3.60.10.10">
    <property type="entry name" value="Endonuclease/exonuclease/phosphatase"/>
    <property type="match status" value="1"/>
</dbReference>
<keyword evidence="1" id="KW-0472">Membrane</keyword>
<dbReference type="Proteomes" id="UP000643279">
    <property type="component" value="Unassembled WGS sequence"/>
</dbReference>
<sequence>MHGTPASAAHGRVWRLRRAGSWAFWSVAALLWLPGAALTAVRLWAGGFGTPWVQLLSFFPASLVPSVAALAAAVAAVCLEPRPARTGLAALATGVLLGQLVLVAPRLIPVSGTARPLPAAPGAAAVAGTHTVERQVTVMALNVGASGVDAAILLAKTKQWDVDILALPELAPAGLEGLEAARINADFPYRSVDVDGAGTGNAIFSRYPLQPMPRVPGTSFYQTRAIAVLPGTGGGIQLTSAHIDSPRPGRTPVWRSEINQLAGLQHGLPAGHAVLLGDFNAGEDHAEFRNLLATGLSDAAQSVGKGLEPTWPTNAPVPPFTAIDHILVSPGISVLAFNTVGFPQTDHAAVVATLAVPS</sequence>
<dbReference type="Pfam" id="PF03372">
    <property type="entry name" value="Exo_endo_phos"/>
    <property type="match status" value="1"/>
</dbReference>
<keyword evidence="1" id="KW-0812">Transmembrane</keyword>
<reference evidence="4" key="1">
    <citation type="journal article" date="2019" name="Int. J. Syst. Evol. Microbiol.">
        <title>The Global Catalogue of Microorganisms (GCM) 10K type strain sequencing project: providing services to taxonomists for standard genome sequencing and annotation.</title>
        <authorList>
            <consortium name="The Broad Institute Genomics Platform"/>
            <consortium name="The Broad Institute Genome Sequencing Center for Infectious Disease"/>
            <person name="Wu L."/>
            <person name="Ma J."/>
        </authorList>
    </citation>
    <scope>NUCLEOTIDE SEQUENCE [LARGE SCALE GENOMIC DNA]</scope>
    <source>
        <strain evidence="4">CGMCC 1.12778</strain>
    </source>
</reference>
<dbReference type="InterPro" id="IPR005135">
    <property type="entry name" value="Endo/exonuclease/phosphatase"/>
</dbReference>
<evidence type="ECO:0000313" key="4">
    <source>
        <dbReference type="Proteomes" id="UP000643279"/>
    </source>
</evidence>
<dbReference type="RefSeq" id="WP_188572566.1">
    <property type="nucleotide sequence ID" value="NZ_BMFW01000018.1"/>
</dbReference>
<dbReference type="InterPro" id="IPR036691">
    <property type="entry name" value="Endo/exonu/phosph_ase_sf"/>
</dbReference>
<evidence type="ECO:0000256" key="1">
    <source>
        <dbReference type="SAM" id="Phobius"/>
    </source>
</evidence>
<name>A0ABQ2AV89_9MICC</name>
<protein>
    <recommendedName>
        <fullName evidence="2">Endonuclease/exonuclease/phosphatase domain-containing protein</fullName>
    </recommendedName>
</protein>
<organism evidence="3 4">
    <name type="scientific">Arthrobacter liuii</name>
    <dbReference type="NCBI Taxonomy" id="1476996"/>
    <lineage>
        <taxon>Bacteria</taxon>
        <taxon>Bacillati</taxon>
        <taxon>Actinomycetota</taxon>
        <taxon>Actinomycetes</taxon>
        <taxon>Micrococcales</taxon>
        <taxon>Micrococcaceae</taxon>
        <taxon>Arthrobacter</taxon>
    </lineage>
</organism>
<keyword evidence="4" id="KW-1185">Reference proteome</keyword>
<dbReference type="SUPFAM" id="SSF56219">
    <property type="entry name" value="DNase I-like"/>
    <property type="match status" value="1"/>
</dbReference>
<accession>A0ABQ2AV89</accession>
<feature type="transmembrane region" description="Helical" evidence="1">
    <location>
        <begin position="57"/>
        <end position="79"/>
    </location>
</feature>
<feature type="domain" description="Endonuclease/exonuclease/phosphatase" evidence="2">
    <location>
        <begin position="142"/>
        <end position="347"/>
    </location>
</feature>
<feature type="transmembrane region" description="Helical" evidence="1">
    <location>
        <begin position="22"/>
        <end position="45"/>
    </location>
</feature>
<comment type="caution">
    <text evidence="3">The sequence shown here is derived from an EMBL/GenBank/DDBJ whole genome shotgun (WGS) entry which is preliminary data.</text>
</comment>
<feature type="transmembrane region" description="Helical" evidence="1">
    <location>
        <begin position="86"/>
        <end position="108"/>
    </location>
</feature>
<evidence type="ECO:0000259" key="2">
    <source>
        <dbReference type="Pfam" id="PF03372"/>
    </source>
</evidence>
<keyword evidence="1" id="KW-1133">Transmembrane helix</keyword>
<dbReference type="EMBL" id="BMFW01000018">
    <property type="protein sequence ID" value="GGH98765.1"/>
    <property type="molecule type" value="Genomic_DNA"/>
</dbReference>
<evidence type="ECO:0000313" key="3">
    <source>
        <dbReference type="EMBL" id="GGH98765.1"/>
    </source>
</evidence>
<proteinExistence type="predicted"/>